<evidence type="ECO:0000256" key="1">
    <source>
        <dbReference type="ARBA" id="ARBA00009283"/>
    </source>
</evidence>
<accession>A0AAD8W4U9</accession>
<evidence type="ECO:0000256" key="3">
    <source>
        <dbReference type="PIRSR" id="PIRSR600407-1"/>
    </source>
</evidence>
<dbReference type="GO" id="GO:0017110">
    <property type="term" value="F:nucleoside diphosphate phosphatase activity"/>
    <property type="evidence" value="ECO:0007669"/>
    <property type="project" value="TreeGrafter"/>
</dbReference>
<keyword evidence="2 4" id="KW-0378">Hydrolase</keyword>
<evidence type="ECO:0000256" key="2">
    <source>
        <dbReference type="ARBA" id="ARBA00022801"/>
    </source>
</evidence>
<dbReference type="PROSITE" id="PS01238">
    <property type="entry name" value="GDA1_CD39_NTPASE"/>
    <property type="match status" value="1"/>
</dbReference>
<dbReference type="PANTHER" id="PTHR11782">
    <property type="entry name" value="ADENOSINE/GUANOSINE DIPHOSPHATASE"/>
    <property type="match status" value="1"/>
</dbReference>
<name>A0AAD8W4U9_LOLMU</name>
<dbReference type="Gene3D" id="3.30.420.150">
    <property type="entry name" value="Exopolyphosphatase. Domain 2"/>
    <property type="match status" value="1"/>
</dbReference>
<protein>
    <recommendedName>
        <fullName evidence="7">Apyrase</fullName>
    </recommendedName>
</protein>
<evidence type="ECO:0000256" key="4">
    <source>
        <dbReference type="RuleBase" id="RU003833"/>
    </source>
</evidence>
<dbReference type="GO" id="GO:0016020">
    <property type="term" value="C:membrane"/>
    <property type="evidence" value="ECO:0007669"/>
    <property type="project" value="TreeGrafter"/>
</dbReference>
<gene>
    <name evidence="5" type="ORF">QYE76_007168</name>
</gene>
<dbReference type="EMBL" id="JAUUTY010000005">
    <property type="protein sequence ID" value="KAK1632853.1"/>
    <property type="molecule type" value="Genomic_DNA"/>
</dbReference>
<dbReference type="PANTHER" id="PTHR11782:SF48">
    <property type="entry name" value="APYRASE 2-RELATED"/>
    <property type="match status" value="1"/>
</dbReference>
<evidence type="ECO:0000313" key="6">
    <source>
        <dbReference type="Proteomes" id="UP001231189"/>
    </source>
</evidence>
<dbReference type="InterPro" id="IPR000407">
    <property type="entry name" value="GDA1_CD39_NTPase"/>
</dbReference>
<evidence type="ECO:0008006" key="7">
    <source>
        <dbReference type="Google" id="ProtNLM"/>
    </source>
</evidence>
<dbReference type="Pfam" id="PF01150">
    <property type="entry name" value="GDA1_CD39"/>
    <property type="match status" value="1"/>
</dbReference>
<dbReference type="AlphaFoldDB" id="A0AAD8W4U9"/>
<dbReference type="Proteomes" id="UP001231189">
    <property type="component" value="Unassembled WGS sequence"/>
</dbReference>
<proteinExistence type="inferred from homology"/>
<comment type="caution">
    <text evidence="5">The sequence shown here is derived from an EMBL/GenBank/DDBJ whole genome shotgun (WGS) entry which is preliminary data.</text>
</comment>
<dbReference type="Gene3D" id="3.30.420.40">
    <property type="match status" value="1"/>
</dbReference>
<evidence type="ECO:0000313" key="5">
    <source>
        <dbReference type="EMBL" id="KAK1632853.1"/>
    </source>
</evidence>
<sequence length="86" mass="9595">MVFPISLATAGLRALGTEKSEQILQAVRDLLREKSSFKNQPDWVTVLDGSQEGAYEWVTINYLFGNLGKTYADTVGVVIVMMRENL</sequence>
<comment type="similarity">
    <text evidence="1 4">Belongs to the GDA1/CD39 NTPase family.</text>
</comment>
<organism evidence="5 6">
    <name type="scientific">Lolium multiflorum</name>
    <name type="common">Italian ryegrass</name>
    <name type="synonym">Lolium perenne subsp. multiflorum</name>
    <dbReference type="NCBI Taxonomy" id="4521"/>
    <lineage>
        <taxon>Eukaryota</taxon>
        <taxon>Viridiplantae</taxon>
        <taxon>Streptophyta</taxon>
        <taxon>Embryophyta</taxon>
        <taxon>Tracheophyta</taxon>
        <taxon>Spermatophyta</taxon>
        <taxon>Magnoliopsida</taxon>
        <taxon>Liliopsida</taxon>
        <taxon>Poales</taxon>
        <taxon>Poaceae</taxon>
        <taxon>BOP clade</taxon>
        <taxon>Pooideae</taxon>
        <taxon>Poodae</taxon>
        <taxon>Poeae</taxon>
        <taxon>Poeae Chloroplast Group 2 (Poeae type)</taxon>
        <taxon>Loliodinae</taxon>
        <taxon>Loliinae</taxon>
        <taxon>Lolium</taxon>
    </lineage>
</organism>
<dbReference type="GO" id="GO:0009134">
    <property type="term" value="P:nucleoside diphosphate catabolic process"/>
    <property type="evidence" value="ECO:0007669"/>
    <property type="project" value="TreeGrafter"/>
</dbReference>
<keyword evidence="6" id="KW-1185">Reference proteome</keyword>
<feature type="active site" description="Proton acceptor" evidence="3">
    <location>
        <position position="52"/>
    </location>
</feature>
<reference evidence="5" key="1">
    <citation type="submission" date="2023-07" db="EMBL/GenBank/DDBJ databases">
        <title>A chromosome-level genome assembly of Lolium multiflorum.</title>
        <authorList>
            <person name="Chen Y."/>
            <person name="Copetti D."/>
            <person name="Kolliker R."/>
            <person name="Studer B."/>
        </authorList>
    </citation>
    <scope>NUCLEOTIDE SEQUENCE</scope>
    <source>
        <strain evidence="5">02402/16</strain>
        <tissue evidence="5">Leaf</tissue>
    </source>
</reference>